<evidence type="ECO:0000313" key="1">
    <source>
        <dbReference type="EMBL" id="GLV55167.1"/>
    </source>
</evidence>
<proteinExistence type="predicted"/>
<name>A0ABQ6FNA6_9CHLR</name>
<organism evidence="1 2">
    <name type="scientific">Dictyobacter halimunensis</name>
    <dbReference type="NCBI Taxonomy" id="3026934"/>
    <lineage>
        <taxon>Bacteria</taxon>
        <taxon>Bacillati</taxon>
        <taxon>Chloroflexota</taxon>
        <taxon>Ktedonobacteria</taxon>
        <taxon>Ktedonobacterales</taxon>
        <taxon>Dictyobacteraceae</taxon>
        <taxon>Dictyobacter</taxon>
    </lineage>
</organism>
<sequence>MFPYNNQMMTLMFVRILVEEPEQEPHVADRKFSWQRATRKSVRRLGITLMRAGTYQTNDYVSGTTCVRRLGITLMRAGGKMVYWGTGEPEIEPEASNVSE</sequence>
<dbReference type="RefSeq" id="WP_338249267.1">
    <property type="nucleotide sequence ID" value="NZ_BSRI01000001.1"/>
</dbReference>
<dbReference type="Proteomes" id="UP001344906">
    <property type="component" value="Unassembled WGS sequence"/>
</dbReference>
<dbReference type="EMBL" id="BSRI01000001">
    <property type="protein sequence ID" value="GLV55167.1"/>
    <property type="molecule type" value="Genomic_DNA"/>
</dbReference>
<accession>A0ABQ6FNA6</accession>
<reference evidence="1 2" key="1">
    <citation type="submission" date="2023-02" db="EMBL/GenBank/DDBJ databases">
        <title>Dictyobacter halimunensis sp. nov., a new member of the class Ktedonobacteria from forest soil in a geothermal area.</title>
        <authorList>
            <person name="Rachmania M.K."/>
            <person name="Ningsih F."/>
            <person name="Sakai Y."/>
            <person name="Yabe S."/>
            <person name="Yokota A."/>
            <person name="Sjamsuridzal W."/>
        </authorList>
    </citation>
    <scope>NUCLEOTIDE SEQUENCE [LARGE SCALE GENOMIC DNA]</scope>
    <source>
        <strain evidence="1 2">S3.2.2.5</strain>
    </source>
</reference>
<protein>
    <submittedName>
        <fullName evidence="1">Uncharacterized protein</fullName>
    </submittedName>
</protein>
<evidence type="ECO:0000313" key="2">
    <source>
        <dbReference type="Proteomes" id="UP001344906"/>
    </source>
</evidence>
<keyword evidence="2" id="KW-1185">Reference proteome</keyword>
<comment type="caution">
    <text evidence="1">The sequence shown here is derived from an EMBL/GenBank/DDBJ whole genome shotgun (WGS) entry which is preliminary data.</text>
</comment>
<gene>
    <name evidence="1" type="ORF">KDH_20140</name>
</gene>